<evidence type="ECO:0000313" key="1">
    <source>
        <dbReference type="EMBL" id="KIH51180.1"/>
    </source>
</evidence>
<keyword evidence="2" id="KW-1185">Reference proteome</keyword>
<proteinExistence type="predicted"/>
<reference evidence="1 2" key="1">
    <citation type="submission" date="2013-12" db="EMBL/GenBank/DDBJ databases">
        <title>Draft genome of the parsitic nematode Ancylostoma duodenale.</title>
        <authorList>
            <person name="Mitreva M."/>
        </authorList>
    </citation>
    <scope>NUCLEOTIDE SEQUENCE [LARGE SCALE GENOMIC DNA]</scope>
    <source>
        <strain evidence="1 2">Zhejiang</strain>
    </source>
</reference>
<dbReference type="OrthoDB" id="10040854at2759"/>
<gene>
    <name evidence="1" type="ORF">ANCDUO_18737</name>
</gene>
<dbReference type="PANTHER" id="PTHR46574:SF1">
    <property type="entry name" value="43 KDA RECEPTOR-ASSOCIATED PROTEIN OF THE SYNAPSE"/>
    <property type="match status" value="1"/>
</dbReference>
<dbReference type="PANTHER" id="PTHR46574">
    <property type="entry name" value="43 KDA RECEPTOR-ASSOCIATED PROTEIN OF THE SYNAPSE"/>
    <property type="match status" value="1"/>
</dbReference>
<dbReference type="AlphaFoldDB" id="A0A0C2FRH7"/>
<evidence type="ECO:0000313" key="2">
    <source>
        <dbReference type="Proteomes" id="UP000054047"/>
    </source>
</evidence>
<dbReference type="GO" id="GO:0007271">
    <property type="term" value="P:synaptic transmission, cholinergic"/>
    <property type="evidence" value="ECO:0007669"/>
    <property type="project" value="TreeGrafter"/>
</dbReference>
<dbReference type="GO" id="GO:0031594">
    <property type="term" value="C:neuromuscular junction"/>
    <property type="evidence" value="ECO:0007669"/>
    <property type="project" value="TreeGrafter"/>
</dbReference>
<dbReference type="EMBL" id="KN747375">
    <property type="protein sequence ID" value="KIH51180.1"/>
    <property type="molecule type" value="Genomic_DNA"/>
</dbReference>
<dbReference type="Proteomes" id="UP000054047">
    <property type="component" value="Unassembled WGS sequence"/>
</dbReference>
<dbReference type="GO" id="GO:1900075">
    <property type="term" value="P:positive regulation of neuromuscular synaptic transmission"/>
    <property type="evidence" value="ECO:0007669"/>
    <property type="project" value="TreeGrafter"/>
</dbReference>
<name>A0A0C2FRH7_9BILA</name>
<organism evidence="1 2">
    <name type="scientific">Ancylostoma duodenale</name>
    <dbReference type="NCBI Taxonomy" id="51022"/>
    <lineage>
        <taxon>Eukaryota</taxon>
        <taxon>Metazoa</taxon>
        <taxon>Ecdysozoa</taxon>
        <taxon>Nematoda</taxon>
        <taxon>Chromadorea</taxon>
        <taxon>Rhabditida</taxon>
        <taxon>Rhabditina</taxon>
        <taxon>Rhabditomorpha</taxon>
        <taxon>Strongyloidea</taxon>
        <taxon>Ancylostomatidae</taxon>
        <taxon>Ancylostomatinae</taxon>
        <taxon>Ancylostoma</taxon>
    </lineage>
</organism>
<protein>
    <submittedName>
        <fullName evidence="1">Uncharacterized protein</fullName>
    </submittedName>
</protein>
<dbReference type="GO" id="GO:0005886">
    <property type="term" value="C:plasma membrane"/>
    <property type="evidence" value="ECO:0007669"/>
    <property type="project" value="TreeGrafter"/>
</dbReference>
<dbReference type="InterPro" id="IPR052480">
    <property type="entry name" value="RAPsyn"/>
</dbReference>
<dbReference type="GO" id="GO:0033130">
    <property type="term" value="F:acetylcholine receptor binding"/>
    <property type="evidence" value="ECO:0007669"/>
    <property type="project" value="TreeGrafter"/>
</dbReference>
<sequence length="76" mass="8677">MFDALFRDLSKALIFLRNAMAIIQSVTVDDVHAKYRCTILYHLSVALRMRGSLVEAKEACDVSFSNKALNFNQFFT</sequence>
<accession>A0A0C2FRH7</accession>